<dbReference type="EMBL" id="OZ019894">
    <property type="protein sequence ID" value="CAK9216361.1"/>
    <property type="molecule type" value="Genomic_DNA"/>
</dbReference>
<dbReference type="SUPFAM" id="SSF52821">
    <property type="entry name" value="Rhodanese/Cell cycle control phosphatase"/>
    <property type="match status" value="1"/>
</dbReference>
<keyword evidence="3" id="KW-1185">Reference proteome</keyword>
<name>A0ABP0UAG9_9BRYO</name>
<reference evidence="2" key="1">
    <citation type="submission" date="2024-02" db="EMBL/GenBank/DDBJ databases">
        <authorList>
            <consortium name="ELIXIR-Norway"/>
            <consortium name="Elixir Norway"/>
        </authorList>
    </citation>
    <scope>NUCLEOTIDE SEQUENCE</scope>
</reference>
<dbReference type="InterPro" id="IPR001763">
    <property type="entry name" value="Rhodanese-like_dom"/>
</dbReference>
<proteinExistence type="predicted"/>
<evidence type="ECO:0000259" key="1">
    <source>
        <dbReference type="PROSITE" id="PS50206"/>
    </source>
</evidence>
<organism evidence="2 3">
    <name type="scientific">Sphagnum troendelagicum</name>
    <dbReference type="NCBI Taxonomy" id="128251"/>
    <lineage>
        <taxon>Eukaryota</taxon>
        <taxon>Viridiplantae</taxon>
        <taxon>Streptophyta</taxon>
        <taxon>Embryophyta</taxon>
        <taxon>Bryophyta</taxon>
        <taxon>Sphagnophytina</taxon>
        <taxon>Sphagnopsida</taxon>
        <taxon>Sphagnales</taxon>
        <taxon>Sphagnaceae</taxon>
        <taxon>Sphagnum</taxon>
    </lineage>
</organism>
<feature type="domain" description="Rhodanese" evidence="1">
    <location>
        <begin position="67"/>
        <end position="153"/>
    </location>
</feature>
<dbReference type="Gene3D" id="3.40.250.10">
    <property type="entry name" value="Rhodanese-like domain"/>
    <property type="match status" value="1"/>
</dbReference>
<dbReference type="Pfam" id="PF00581">
    <property type="entry name" value="Rhodanese"/>
    <property type="match status" value="1"/>
</dbReference>
<dbReference type="SMART" id="SM00450">
    <property type="entry name" value="RHOD"/>
    <property type="match status" value="1"/>
</dbReference>
<dbReference type="PROSITE" id="PS50206">
    <property type="entry name" value="RHODANESE_3"/>
    <property type="match status" value="1"/>
</dbReference>
<evidence type="ECO:0000313" key="3">
    <source>
        <dbReference type="Proteomes" id="UP001497512"/>
    </source>
</evidence>
<accession>A0ABP0UAG9</accession>
<protein>
    <recommendedName>
        <fullName evidence="1">Rhodanese domain-containing protein</fullName>
    </recommendedName>
</protein>
<dbReference type="Proteomes" id="UP001497512">
    <property type="component" value="Chromosome 2"/>
</dbReference>
<gene>
    <name evidence="2" type="ORF">CSSPTR1EN2_LOCUS13432</name>
</gene>
<evidence type="ECO:0000313" key="2">
    <source>
        <dbReference type="EMBL" id="CAK9216361.1"/>
    </source>
</evidence>
<dbReference type="CDD" id="cd00158">
    <property type="entry name" value="RHOD"/>
    <property type="match status" value="1"/>
</dbReference>
<sequence>MVANQAVVDTKNGDLQNASSVSVDMTTNTERRSFLLKKYRAHYDELFAGVPEVSSEELIQLLLQPSSAESPIVIDCRSEAEQKVSMFPGAISTKELEANFEEYKDKILIAYCAIGRRSGMFTKRMLEEHPGLKIRNHIGGILDWTHAGGEFMDPQSREQTNKVHPGGVYHLPSIAIKPDLQVVLPV</sequence>
<dbReference type="InterPro" id="IPR036873">
    <property type="entry name" value="Rhodanese-like_dom_sf"/>
</dbReference>